<dbReference type="InterPro" id="IPR027417">
    <property type="entry name" value="P-loop_NTPase"/>
</dbReference>
<gene>
    <name evidence="2" type="ORF">P7I32_16005</name>
</gene>
<feature type="domain" description="Short NACHT-associated C-terminal" evidence="1">
    <location>
        <begin position="446"/>
        <end position="601"/>
    </location>
</feature>
<proteinExistence type="predicted"/>
<reference evidence="2" key="1">
    <citation type="submission" date="2023-03" db="EMBL/GenBank/DDBJ databases">
        <authorList>
            <person name="Shen W."/>
            <person name="Cai J."/>
        </authorList>
    </citation>
    <scope>NUCLEOTIDE SEQUENCE</scope>
    <source>
        <strain evidence="2">K72-2</strain>
    </source>
</reference>
<name>A0AAW8UMW1_ENTCA</name>
<sequence length="601" mass="71283">MIEEYVVSEVSKYVPSIFRFVNKHYKDLKFKVEKDLGIIYENYLSFSYKKYITVKTLLYKNEGKKLYDFYEHVHLKKDDRLNDDGAIIKTDNTERIFDEFTNVIITGTGGIGKSMLVKHIFINQIEQATSIPVFIDLKALNDWDNENNSLEHFIYTEAYNHKLVLEEEYFIATLKSGAYTILFDGLDEVISSKRSWLDKEIKDFTNIYNSNRFVISSRPSDEFIGWDNFIEYKMKPLSKDQAVALINRIEYDNAIKRKFKKELKENLYEKHRSFASIPLLLTIMLMTYETGSGIPNNLTDFYNQAFYTLYQRHDASKSGFKRELKGNLAPEEFKNLLSYISMKTFFSSQVDFDEGIIDSLIKNYIQKNSSIKITTSNFIYDALNSSCMLIQEGTHFKFCHRSFQEFFAALGIAQLDDIRQRKILVHWIEYDFNTIISHKTFMDTLFSNQKDRTYMNLCVPIIEKMDLILKEKSIEEVIIDVFNHFICRVIKKQETISFSMSSEYRAYFHLQFTIFLSLNLNVSEDIDDPESMDFMQTICSEWEKNEEKNYNDLPENEKILLQEWINSWYIKRHNYLRDWAETFKKANTTRKRSFQTMIDEI</sequence>
<organism evidence="2 3">
    <name type="scientific">Enterococcus casseliflavus</name>
    <name type="common">Enterococcus flavescens</name>
    <dbReference type="NCBI Taxonomy" id="37734"/>
    <lineage>
        <taxon>Bacteria</taxon>
        <taxon>Bacillati</taxon>
        <taxon>Bacillota</taxon>
        <taxon>Bacilli</taxon>
        <taxon>Lactobacillales</taxon>
        <taxon>Enterococcaceae</taxon>
        <taxon>Enterococcus</taxon>
    </lineage>
</organism>
<dbReference type="PANTHER" id="PTHR46844:SF1">
    <property type="entry name" value="SLR5058 PROTEIN"/>
    <property type="match status" value="1"/>
</dbReference>
<dbReference type="InterPro" id="IPR055049">
    <property type="entry name" value="SNaCT7"/>
</dbReference>
<dbReference type="AlphaFoldDB" id="A0AAW8UMW1"/>
<protein>
    <submittedName>
        <fullName evidence="2">NACHT domain-containing protein</fullName>
    </submittedName>
</protein>
<accession>A0AAW8UMW1</accession>
<evidence type="ECO:0000313" key="2">
    <source>
        <dbReference type="EMBL" id="MDT2966086.1"/>
    </source>
</evidence>
<dbReference type="Proteomes" id="UP001268896">
    <property type="component" value="Unassembled WGS sequence"/>
</dbReference>
<dbReference type="RefSeq" id="WP_311904587.1">
    <property type="nucleotide sequence ID" value="NZ_JARQDV010000018.1"/>
</dbReference>
<comment type="caution">
    <text evidence="2">The sequence shown here is derived from an EMBL/GenBank/DDBJ whole genome shotgun (WGS) entry which is preliminary data.</text>
</comment>
<evidence type="ECO:0000259" key="1">
    <source>
        <dbReference type="Pfam" id="PF22712"/>
    </source>
</evidence>
<dbReference type="PANTHER" id="PTHR46844">
    <property type="entry name" value="SLR5058 PROTEIN"/>
    <property type="match status" value="1"/>
</dbReference>
<evidence type="ECO:0000313" key="3">
    <source>
        <dbReference type="Proteomes" id="UP001268896"/>
    </source>
</evidence>
<dbReference type="Pfam" id="PF22712">
    <property type="entry name" value="SNaCT7"/>
    <property type="match status" value="1"/>
</dbReference>
<dbReference type="Gene3D" id="3.40.50.300">
    <property type="entry name" value="P-loop containing nucleotide triphosphate hydrolases"/>
    <property type="match status" value="1"/>
</dbReference>
<dbReference type="SUPFAM" id="SSF52540">
    <property type="entry name" value="P-loop containing nucleoside triphosphate hydrolases"/>
    <property type="match status" value="1"/>
</dbReference>
<dbReference type="EMBL" id="JARQDV010000018">
    <property type="protein sequence ID" value="MDT2966086.1"/>
    <property type="molecule type" value="Genomic_DNA"/>
</dbReference>